<protein>
    <submittedName>
        <fullName evidence="1">DUF1684 domain-containing protein</fullName>
    </submittedName>
</protein>
<dbReference type="InterPro" id="IPR012467">
    <property type="entry name" value="DUF1684"/>
</dbReference>
<keyword evidence="2" id="KW-1185">Reference proteome</keyword>
<sequence>MNAMTSLEAWRADRHRSVTGAQGDLALIGLHEIGQRTGQHTTIPGLPGVWSAAEPDMPGLMLEAAAEDGIEVDGRPVHGSVKLETDHSLVRFSDTLTAQAAEQPGSPHLLAVWDASAEAVSRFLGIESYPFDPDWVIEAEFVLDDAARKIAFEHKSDRSGLLRYHESPGDLRFVKDGAAYTLRPFMSGSSLIVVFGDRTNGKTTYGMGRMLLVTPNPDGSAALDFNRAFLPPCAFSPFFNCPLPPAANRLPFEIAAGEMSVLQREG</sequence>
<proteinExistence type="predicted"/>
<comment type="caution">
    <text evidence="1">The sequence shown here is derived from an EMBL/GenBank/DDBJ whole genome shotgun (WGS) entry which is preliminary data.</text>
</comment>
<dbReference type="PANTHER" id="PTHR41913:SF1">
    <property type="entry name" value="DUF1684 DOMAIN-CONTAINING PROTEIN"/>
    <property type="match status" value="1"/>
</dbReference>
<gene>
    <name evidence="1" type="ORF">H4Q31_19375</name>
</gene>
<reference evidence="1 2" key="1">
    <citation type="submission" date="2020-08" db="EMBL/GenBank/DDBJ databases">
        <title>Cohnella phylogeny.</title>
        <authorList>
            <person name="Dunlap C."/>
        </authorList>
    </citation>
    <scope>NUCLEOTIDE SEQUENCE [LARGE SCALE GENOMIC DNA]</scope>
    <source>
        <strain evidence="1 2">DSM 103658</strain>
    </source>
</reference>
<evidence type="ECO:0000313" key="1">
    <source>
        <dbReference type="EMBL" id="MBB6679451.1"/>
    </source>
</evidence>
<accession>A0A841TLM8</accession>
<dbReference type="EMBL" id="JACJVN010000083">
    <property type="protein sequence ID" value="MBB6679451.1"/>
    <property type="molecule type" value="Genomic_DNA"/>
</dbReference>
<evidence type="ECO:0000313" key="2">
    <source>
        <dbReference type="Proteomes" id="UP000574133"/>
    </source>
</evidence>
<dbReference type="PANTHER" id="PTHR41913">
    <property type="entry name" value="DUF1684 DOMAIN-CONTAINING PROTEIN"/>
    <property type="match status" value="1"/>
</dbReference>
<dbReference type="AlphaFoldDB" id="A0A841TLM8"/>
<dbReference type="Proteomes" id="UP000574133">
    <property type="component" value="Unassembled WGS sequence"/>
</dbReference>
<dbReference type="Pfam" id="PF07920">
    <property type="entry name" value="DUF1684"/>
    <property type="match status" value="1"/>
</dbReference>
<organism evidence="1 2">
    <name type="scientific">Cohnella lubricantis</name>
    <dbReference type="NCBI Taxonomy" id="2163172"/>
    <lineage>
        <taxon>Bacteria</taxon>
        <taxon>Bacillati</taxon>
        <taxon>Bacillota</taxon>
        <taxon>Bacilli</taxon>
        <taxon>Bacillales</taxon>
        <taxon>Paenibacillaceae</taxon>
        <taxon>Cohnella</taxon>
    </lineage>
</organism>
<name>A0A841TLM8_9BACL</name>